<dbReference type="EMBL" id="JAHZSV010000010">
    <property type="protein sequence ID" value="MBW8200007.1"/>
    <property type="molecule type" value="Genomic_DNA"/>
</dbReference>
<protein>
    <submittedName>
        <fullName evidence="1">Uncharacterized protein</fullName>
    </submittedName>
</protein>
<dbReference type="Proteomes" id="UP001196136">
    <property type="component" value="Unassembled WGS sequence"/>
</dbReference>
<dbReference type="RefSeq" id="WP_220113552.1">
    <property type="nucleotide sequence ID" value="NZ_JAHZSV010000010.1"/>
</dbReference>
<name>A0ABS7EQY3_9FLAO</name>
<evidence type="ECO:0000313" key="1">
    <source>
        <dbReference type="EMBL" id="MBW8200007.1"/>
    </source>
</evidence>
<proteinExistence type="predicted"/>
<dbReference type="PROSITE" id="PS51257">
    <property type="entry name" value="PROKAR_LIPOPROTEIN"/>
    <property type="match status" value="1"/>
</dbReference>
<evidence type="ECO:0000313" key="2">
    <source>
        <dbReference type="Proteomes" id="UP001196136"/>
    </source>
</evidence>
<keyword evidence="2" id="KW-1185">Reference proteome</keyword>
<gene>
    <name evidence="1" type="ORF">K1F36_09210</name>
</gene>
<comment type="caution">
    <text evidence="1">The sequence shown here is derived from an EMBL/GenBank/DDBJ whole genome shotgun (WGS) entry which is preliminary data.</text>
</comment>
<organism evidence="1 2">
    <name type="scientific">Flagellimonas abyssi</name>
    <dbReference type="NCBI Taxonomy" id="2864871"/>
    <lineage>
        <taxon>Bacteria</taxon>
        <taxon>Pseudomonadati</taxon>
        <taxon>Bacteroidota</taxon>
        <taxon>Flavobacteriia</taxon>
        <taxon>Flavobacteriales</taxon>
        <taxon>Flavobacteriaceae</taxon>
        <taxon>Flagellimonas</taxon>
    </lineage>
</organism>
<reference evidence="1 2" key="1">
    <citation type="submission" date="2021-08" db="EMBL/GenBank/DDBJ databases">
        <title>Muricauda profundi sp. nov., a marine bacterium isolated from deep seawater of the Mariana Trench.</title>
        <authorList>
            <person name="Wei Y."/>
        </authorList>
    </citation>
    <scope>NUCLEOTIDE SEQUENCE [LARGE SCALE GENOMIC DNA]</scope>
    <source>
        <strain evidence="1 2">W52</strain>
    </source>
</reference>
<sequence>MSKINSIIVFLIFLACKKECNECFTPPQPLLFELVSQDSGDNLISNGTYTSNEIEIVNQSNNQSVEFSIAQNGGTNLLNINTVGWETETINYLITAKNEFLFTLQLNAERISEDCCSYTKYSDIEISGSDYEINPETGIYSIFVP</sequence>
<accession>A0ABS7EQY3</accession>